<dbReference type="Proteomes" id="UP000029692">
    <property type="component" value="Unassembled WGS sequence"/>
</dbReference>
<dbReference type="InterPro" id="IPR042106">
    <property type="entry name" value="Nuo/plastoQ_OxRdtase_6_NuoJ"/>
</dbReference>
<comment type="caution">
    <text evidence="8">The sequence shown here is derived from an EMBL/GenBank/DDBJ whole genome shotgun (WGS) entry which is preliminary data.</text>
</comment>
<dbReference type="GO" id="GO:0005886">
    <property type="term" value="C:plasma membrane"/>
    <property type="evidence" value="ECO:0007669"/>
    <property type="project" value="UniProtKB-SubCell"/>
</dbReference>
<keyword evidence="5 6" id="KW-0472">Membrane</keyword>
<dbReference type="Gene3D" id="1.20.120.1200">
    <property type="entry name" value="NADH-ubiquinone/plastoquinone oxidoreductase chain 6, subunit NuoJ"/>
    <property type="match status" value="1"/>
</dbReference>
<evidence type="ECO:0000313" key="8">
    <source>
        <dbReference type="EMBL" id="KGE71680.1"/>
    </source>
</evidence>
<keyword evidence="9" id="KW-1185">Reference proteome</keyword>
<dbReference type="OrthoDB" id="7875411at2"/>
<protein>
    <submittedName>
        <fullName evidence="8">Hydrogenase</fullName>
    </submittedName>
</protein>
<name>A0A098QUZ7_9SPIO</name>
<sequence>MIILFLGLIVVLSVYTLISRNLLYGVMALSGISLVSALLFYILQAPDVAITEAAVGAGVSTVIFVWAIKATQKRGKDE</sequence>
<evidence type="ECO:0000256" key="3">
    <source>
        <dbReference type="ARBA" id="ARBA00022692"/>
    </source>
</evidence>
<dbReference type="InterPro" id="IPR025383">
    <property type="entry name" value="MrpA_C/MbhD"/>
</dbReference>
<organism evidence="8 9">
    <name type="scientific">Spirochaeta lutea</name>
    <dbReference type="NCBI Taxonomy" id="1480694"/>
    <lineage>
        <taxon>Bacteria</taxon>
        <taxon>Pseudomonadati</taxon>
        <taxon>Spirochaetota</taxon>
        <taxon>Spirochaetia</taxon>
        <taxon>Spirochaetales</taxon>
        <taxon>Spirochaetaceae</taxon>
        <taxon>Spirochaeta</taxon>
    </lineage>
</organism>
<evidence type="ECO:0000256" key="5">
    <source>
        <dbReference type="ARBA" id="ARBA00023136"/>
    </source>
</evidence>
<evidence type="ECO:0000256" key="2">
    <source>
        <dbReference type="ARBA" id="ARBA00022475"/>
    </source>
</evidence>
<feature type="domain" description="MrpA C-terminal/MbhD" evidence="7">
    <location>
        <begin position="8"/>
        <end position="72"/>
    </location>
</feature>
<feature type="transmembrane region" description="Helical" evidence="6">
    <location>
        <begin position="50"/>
        <end position="68"/>
    </location>
</feature>
<comment type="subcellular location">
    <subcellularLocation>
        <location evidence="1">Cell membrane</location>
        <topology evidence="1">Multi-pass membrane protein</topology>
    </subcellularLocation>
</comment>
<keyword evidence="2" id="KW-1003">Cell membrane</keyword>
<dbReference type="eggNOG" id="COG1563">
    <property type="taxonomic scope" value="Bacteria"/>
</dbReference>
<keyword evidence="4 6" id="KW-1133">Transmembrane helix</keyword>
<dbReference type="EMBL" id="JNUP01000065">
    <property type="protein sequence ID" value="KGE71680.1"/>
    <property type="molecule type" value="Genomic_DNA"/>
</dbReference>
<evidence type="ECO:0000313" key="9">
    <source>
        <dbReference type="Proteomes" id="UP000029692"/>
    </source>
</evidence>
<proteinExistence type="predicted"/>
<accession>A0A098QUZ7</accession>
<evidence type="ECO:0000256" key="6">
    <source>
        <dbReference type="SAM" id="Phobius"/>
    </source>
</evidence>
<dbReference type="AlphaFoldDB" id="A0A098QUZ7"/>
<keyword evidence="3 6" id="KW-0812">Transmembrane</keyword>
<dbReference type="STRING" id="1480694.DC28_10485"/>
<feature type="transmembrane region" description="Helical" evidence="6">
    <location>
        <begin position="26"/>
        <end position="43"/>
    </location>
</feature>
<evidence type="ECO:0000256" key="1">
    <source>
        <dbReference type="ARBA" id="ARBA00004651"/>
    </source>
</evidence>
<reference evidence="8 9" key="1">
    <citation type="submission" date="2014-05" db="EMBL/GenBank/DDBJ databases">
        <title>De novo Genome Sequence of Spirocheata sp.</title>
        <authorList>
            <person name="Shivani Y."/>
            <person name="Subhash Y."/>
            <person name="Tushar L."/>
            <person name="Sasikala C."/>
            <person name="Ramana C.V."/>
        </authorList>
    </citation>
    <scope>NUCLEOTIDE SEQUENCE [LARGE SCALE GENOMIC DNA]</scope>
    <source>
        <strain evidence="8 9">JC230</strain>
    </source>
</reference>
<dbReference type="Pfam" id="PF13244">
    <property type="entry name" value="MbhD"/>
    <property type="match status" value="1"/>
</dbReference>
<dbReference type="RefSeq" id="WP_037548113.1">
    <property type="nucleotide sequence ID" value="NZ_JNUP01000065.1"/>
</dbReference>
<evidence type="ECO:0000256" key="4">
    <source>
        <dbReference type="ARBA" id="ARBA00022989"/>
    </source>
</evidence>
<evidence type="ECO:0000259" key="7">
    <source>
        <dbReference type="Pfam" id="PF13244"/>
    </source>
</evidence>
<gene>
    <name evidence="8" type="ORF">DC28_10485</name>
</gene>